<evidence type="ECO:0000313" key="2">
    <source>
        <dbReference type="EMBL" id="CAF4247403.1"/>
    </source>
</evidence>
<gene>
    <name evidence="2" type="ORF">OTI717_LOCUS40320</name>
</gene>
<name>A0A820EJI7_9BILA</name>
<comment type="caution">
    <text evidence="2">The sequence shown here is derived from an EMBL/GenBank/DDBJ whole genome shotgun (WGS) entry which is preliminary data.</text>
</comment>
<organism evidence="2 3">
    <name type="scientific">Rotaria sordida</name>
    <dbReference type="NCBI Taxonomy" id="392033"/>
    <lineage>
        <taxon>Eukaryota</taxon>
        <taxon>Metazoa</taxon>
        <taxon>Spiralia</taxon>
        <taxon>Gnathifera</taxon>
        <taxon>Rotifera</taxon>
        <taxon>Eurotatoria</taxon>
        <taxon>Bdelloidea</taxon>
        <taxon>Philodinida</taxon>
        <taxon>Philodinidae</taxon>
        <taxon>Rotaria</taxon>
    </lineage>
</organism>
<evidence type="ECO:0000313" key="3">
    <source>
        <dbReference type="Proteomes" id="UP000663823"/>
    </source>
</evidence>
<evidence type="ECO:0000256" key="1">
    <source>
        <dbReference type="SAM" id="MobiDB-lite"/>
    </source>
</evidence>
<feature type="non-terminal residue" evidence="2">
    <location>
        <position position="1"/>
    </location>
</feature>
<dbReference type="EMBL" id="CAJOAX010031447">
    <property type="protein sequence ID" value="CAF4247403.1"/>
    <property type="molecule type" value="Genomic_DNA"/>
</dbReference>
<accession>A0A820EJI7</accession>
<dbReference type="AlphaFoldDB" id="A0A820EJI7"/>
<sequence>SIVRVVRLFISGGRPFSNETPDFNIGIDQHPSKLSDNRQETAKSSI</sequence>
<feature type="compositionally biased region" description="Basic and acidic residues" evidence="1">
    <location>
        <begin position="30"/>
        <end position="46"/>
    </location>
</feature>
<dbReference type="Proteomes" id="UP000663823">
    <property type="component" value="Unassembled WGS sequence"/>
</dbReference>
<proteinExistence type="predicted"/>
<protein>
    <submittedName>
        <fullName evidence="2">Uncharacterized protein</fullName>
    </submittedName>
</protein>
<feature type="region of interest" description="Disordered" evidence="1">
    <location>
        <begin position="20"/>
        <end position="46"/>
    </location>
</feature>
<reference evidence="2" key="1">
    <citation type="submission" date="2021-02" db="EMBL/GenBank/DDBJ databases">
        <authorList>
            <person name="Nowell W R."/>
        </authorList>
    </citation>
    <scope>NUCLEOTIDE SEQUENCE</scope>
</reference>